<dbReference type="eggNOG" id="COG3637">
    <property type="taxonomic scope" value="Bacteria"/>
</dbReference>
<dbReference type="PATRIC" id="fig|1137281.3.peg.1854"/>
<evidence type="ECO:0000313" key="2">
    <source>
        <dbReference type="EMBL" id="EMQ94782.1"/>
    </source>
</evidence>
<evidence type="ECO:0000313" key="3">
    <source>
        <dbReference type="Proteomes" id="UP000012024"/>
    </source>
</evidence>
<proteinExistence type="predicted"/>
<accession>M7MF09</accession>
<dbReference type="AlphaFoldDB" id="M7MF09"/>
<dbReference type="EMBL" id="ANLA01000014">
    <property type="protein sequence ID" value="EMQ94782.1"/>
    <property type="molecule type" value="Genomic_DNA"/>
</dbReference>
<dbReference type="InterPro" id="IPR025665">
    <property type="entry name" value="Beta-barrel_OMP_2"/>
</dbReference>
<comment type="caution">
    <text evidence="2">The sequence shown here is derived from an EMBL/GenBank/DDBJ whole genome shotgun (WGS) entry which is preliminary data.</text>
</comment>
<name>M7MF09_9FLAO</name>
<organism evidence="2 3">
    <name type="scientific">Xanthomarina gelatinilytica</name>
    <dbReference type="NCBI Taxonomy" id="1137281"/>
    <lineage>
        <taxon>Bacteria</taxon>
        <taxon>Pseudomonadati</taxon>
        <taxon>Bacteroidota</taxon>
        <taxon>Flavobacteriia</taxon>
        <taxon>Flavobacteriales</taxon>
        <taxon>Flavobacteriaceae</taxon>
        <taxon>Xanthomarina</taxon>
    </lineage>
</organism>
<feature type="domain" description="Outer membrane protein beta-barrel" evidence="1">
    <location>
        <begin position="10"/>
        <end position="178"/>
    </location>
</feature>
<dbReference type="Proteomes" id="UP000012024">
    <property type="component" value="Unassembled WGS sequence"/>
</dbReference>
<reference evidence="2 3" key="1">
    <citation type="submission" date="2012-12" db="EMBL/GenBank/DDBJ databases">
        <title>Genome assembly of Formosa sp. AK20.</title>
        <authorList>
            <person name="Kumar R."/>
            <person name="Khatri I."/>
            <person name="Vaidya B."/>
            <person name="Subramanian S."/>
            <person name="Pinnaka A."/>
        </authorList>
    </citation>
    <scope>NUCLEOTIDE SEQUENCE [LARGE SCALE GENOMIC DNA]</scope>
    <source>
        <strain evidence="2 3">AK20</strain>
    </source>
</reference>
<dbReference type="Pfam" id="PF13568">
    <property type="entry name" value="OMP_b-brl_2"/>
    <property type="match status" value="1"/>
</dbReference>
<protein>
    <recommendedName>
        <fullName evidence="1">Outer membrane protein beta-barrel domain-containing protein</fullName>
    </recommendedName>
</protein>
<gene>
    <name evidence="2" type="ORF">D778_00422</name>
</gene>
<evidence type="ECO:0000259" key="1">
    <source>
        <dbReference type="Pfam" id="PF13568"/>
    </source>
</evidence>
<keyword evidence="3" id="KW-1185">Reference proteome</keyword>
<sequence length="215" mass="24206">MFGEKLNSPNIEFGLEGGYNWSDISGLESSNRLGTFNLGFYFDFKLKNQLYLYTGVLVKSNLGIDDLSLSDVEASGIDYIDDQGSYSQRINYFLVPAFAKYVFDNKIYVEAGPQFGLRYKAFVEYYYENDEVEIRIRQENKNNINPIEAGAGLGVGYKFSKTGGLSVGVKFFQGFVNVYKGNSNTKNNSLFLKMNLPIGAKKSANKHNEMEPNNN</sequence>